<name>A0A0E9VR59_ANGAN</name>
<accession>A0A0E9VR59</accession>
<protein>
    <submittedName>
        <fullName evidence="1">Uncharacterized protein</fullName>
    </submittedName>
</protein>
<sequence length="24" mass="2656">MYFLKRLRVLPAGALSSFSPASPF</sequence>
<proteinExistence type="predicted"/>
<dbReference type="EMBL" id="GBXM01028080">
    <property type="protein sequence ID" value="JAH80497.1"/>
    <property type="molecule type" value="Transcribed_RNA"/>
</dbReference>
<reference evidence="1" key="2">
    <citation type="journal article" date="2015" name="Fish Shellfish Immunol.">
        <title>Early steps in the European eel (Anguilla anguilla)-Vibrio vulnificus interaction in the gills: Role of the RtxA13 toxin.</title>
        <authorList>
            <person name="Callol A."/>
            <person name="Pajuelo D."/>
            <person name="Ebbesson L."/>
            <person name="Teles M."/>
            <person name="MacKenzie S."/>
            <person name="Amaro C."/>
        </authorList>
    </citation>
    <scope>NUCLEOTIDE SEQUENCE</scope>
</reference>
<reference evidence="1" key="1">
    <citation type="submission" date="2014-11" db="EMBL/GenBank/DDBJ databases">
        <authorList>
            <person name="Amaro Gonzalez C."/>
        </authorList>
    </citation>
    <scope>NUCLEOTIDE SEQUENCE</scope>
</reference>
<organism evidence="1">
    <name type="scientific">Anguilla anguilla</name>
    <name type="common">European freshwater eel</name>
    <name type="synonym">Muraena anguilla</name>
    <dbReference type="NCBI Taxonomy" id="7936"/>
    <lineage>
        <taxon>Eukaryota</taxon>
        <taxon>Metazoa</taxon>
        <taxon>Chordata</taxon>
        <taxon>Craniata</taxon>
        <taxon>Vertebrata</taxon>
        <taxon>Euteleostomi</taxon>
        <taxon>Actinopterygii</taxon>
        <taxon>Neopterygii</taxon>
        <taxon>Teleostei</taxon>
        <taxon>Anguilliformes</taxon>
        <taxon>Anguillidae</taxon>
        <taxon>Anguilla</taxon>
    </lineage>
</organism>
<evidence type="ECO:0000313" key="1">
    <source>
        <dbReference type="EMBL" id="JAH80497.1"/>
    </source>
</evidence>
<dbReference type="AlphaFoldDB" id="A0A0E9VR59"/>